<comment type="similarity">
    <text evidence="1 3">Belongs to the RelE toxin family.</text>
</comment>
<name>A0A1E5UH92_9FLAO</name>
<dbReference type="PANTHER" id="PTHR33755:SF9">
    <property type="entry name" value="TOXIN PARE1"/>
    <property type="match status" value="1"/>
</dbReference>
<dbReference type="InterPro" id="IPR007712">
    <property type="entry name" value="RelE/ParE_toxin"/>
</dbReference>
<sequence>MAKYFFTNKAVEDLSKIYEYTFEFWSENQADQYYNEIIHYCEMISENPNIGKKYPEIDSEIFGFLAHKHIIFYRILNLQEIEIERILGAEMDLKNRLKD</sequence>
<keyword evidence="2" id="KW-1277">Toxin-antitoxin system</keyword>
<dbReference type="PATRIC" id="fig|237258.4.peg.1225"/>
<dbReference type="InterPro" id="IPR028344">
    <property type="entry name" value="ParE1/4"/>
</dbReference>
<protein>
    <recommendedName>
        <fullName evidence="3">Toxin</fullName>
    </recommendedName>
</protein>
<organism evidence="4 5">
    <name type="scientific">Cloacibacterium normanense</name>
    <dbReference type="NCBI Taxonomy" id="237258"/>
    <lineage>
        <taxon>Bacteria</taxon>
        <taxon>Pseudomonadati</taxon>
        <taxon>Bacteroidota</taxon>
        <taxon>Flavobacteriia</taxon>
        <taxon>Flavobacteriales</taxon>
        <taxon>Weeksellaceae</taxon>
    </lineage>
</organism>
<evidence type="ECO:0000256" key="3">
    <source>
        <dbReference type="PIRNR" id="PIRNR029218"/>
    </source>
</evidence>
<dbReference type="EMBL" id="MKGI01000010">
    <property type="protein sequence ID" value="OEL12229.1"/>
    <property type="molecule type" value="Genomic_DNA"/>
</dbReference>
<dbReference type="Gene3D" id="3.30.2310.20">
    <property type="entry name" value="RelE-like"/>
    <property type="match status" value="1"/>
</dbReference>
<dbReference type="KEGG" id="cnr:EB819_03305"/>
<dbReference type="RefSeq" id="WP_069796902.1">
    <property type="nucleotide sequence ID" value="NZ_CP034157.1"/>
</dbReference>
<accession>A0A1E5UH92</accession>
<evidence type="ECO:0000313" key="4">
    <source>
        <dbReference type="EMBL" id="OEL12229.1"/>
    </source>
</evidence>
<dbReference type="Pfam" id="PF05016">
    <property type="entry name" value="ParE_toxin"/>
    <property type="match status" value="1"/>
</dbReference>
<comment type="caution">
    <text evidence="4">The sequence shown here is derived from an EMBL/GenBank/DDBJ whole genome shotgun (WGS) entry which is preliminary data.</text>
</comment>
<dbReference type="PIRSF" id="PIRSF029218">
    <property type="entry name" value="ParE"/>
    <property type="match status" value="1"/>
</dbReference>
<dbReference type="STRING" id="237258.SAMN04489756_12723"/>
<dbReference type="Proteomes" id="UP000095601">
    <property type="component" value="Unassembled WGS sequence"/>
</dbReference>
<dbReference type="InterPro" id="IPR035093">
    <property type="entry name" value="RelE/ParE_toxin_dom_sf"/>
</dbReference>
<dbReference type="PANTHER" id="PTHR33755">
    <property type="entry name" value="TOXIN PARE1-RELATED"/>
    <property type="match status" value="1"/>
</dbReference>
<reference evidence="4 5" key="1">
    <citation type="submission" date="2016-09" db="EMBL/GenBank/DDBJ databases">
        <authorList>
            <person name="Capua I."/>
            <person name="De Benedictis P."/>
            <person name="Joannis T."/>
            <person name="Lombin L.H."/>
            <person name="Cattoli G."/>
        </authorList>
    </citation>
    <scope>NUCLEOTIDE SEQUENCE [LARGE SCALE GENOMIC DNA]</scope>
    <source>
        <strain evidence="4 5">NRS-1</strain>
    </source>
</reference>
<evidence type="ECO:0000256" key="2">
    <source>
        <dbReference type="ARBA" id="ARBA00022649"/>
    </source>
</evidence>
<dbReference type="InterPro" id="IPR051803">
    <property type="entry name" value="TA_system_RelE-like_toxin"/>
</dbReference>
<dbReference type="AlphaFoldDB" id="A0A1E5UH92"/>
<keyword evidence="5" id="KW-1185">Reference proteome</keyword>
<dbReference type="OrthoDB" id="7173315at2"/>
<proteinExistence type="inferred from homology"/>
<gene>
    <name evidence="4" type="ORF">BHF72_1273</name>
</gene>
<evidence type="ECO:0000256" key="1">
    <source>
        <dbReference type="ARBA" id="ARBA00006226"/>
    </source>
</evidence>
<evidence type="ECO:0000313" key="5">
    <source>
        <dbReference type="Proteomes" id="UP000095601"/>
    </source>
</evidence>